<accession>A0AAU8LQL5</accession>
<feature type="domain" description="4Fe-4S ferredoxin-type" evidence="4">
    <location>
        <begin position="118"/>
        <end position="139"/>
    </location>
</feature>
<reference evidence="5" key="2">
    <citation type="submission" date="2024-06" db="EMBL/GenBank/DDBJ databases">
        <authorList>
            <person name="Plum-Jensen L.E."/>
            <person name="Schramm A."/>
            <person name="Marshall I.P.G."/>
        </authorList>
    </citation>
    <scope>NUCLEOTIDE SEQUENCE</scope>
    <source>
        <strain evidence="5">Rat1</strain>
    </source>
</reference>
<feature type="domain" description="4Fe-4S ferredoxin-type" evidence="4">
    <location>
        <begin position="81"/>
        <end position="111"/>
    </location>
</feature>
<dbReference type="Gene3D" id="3.40.50.300">
    <property type="entry name" value="P-loop containing nucleotide triphosphate hydrolases"/>
    <property type="match status" value="1"/>
</dbReference>
<evidence type="ECO:0000256" key="1">
    <source>
        <dbReference type="ARBA" id="ARBA00022723"/>
    </source>
</evidence>
<protein>
    <submittedName>
        <fullName evidence="5">P-loop NTPase</fullName>
    </submittedName>
</protein>
<evidence type="ECO:0000259" key="4">
    <source>
        <dbReference type="PROSITE" id="PS51379"/>
    </source>
</evidence>
<dbReference type="Pfam" id="PF00037">
    <property type="entry name" value="Fer4"/>
    <property type="match status" value="1"/>
</dbReference>
<keyword evidence="2" id="KW-0408">Iron</keyword>
<dbReference type="PANTHER" id="PTHR43063:SF1">
    <property type="entry name" value="4FE-4S CLUSTER CONTAINING PARA FAMILY ATPASE PROTEIN"/>
    <property type="match status" value="1"/>
</dbReference>
<dbReference type="InterPro" id="IPR027417">
    <property type="entry name" value="P-loop_NTPase"/>
</dbReference>
<dbReference type="PANTHER" id="PTHR43063">
    <property type="entry name" value="4FE-4S CLUSTER CONTAINING PARA FAMILY ATPASE PROTEIN"/>
    <property type="match status" value="1"/>
</dbReference>
<sequence>MNKRLHPEIIRHFHNTSFSTPIIGITGGKGGVGKSTVAVNLAAAFVAQGKKVALVDADVDAPNDSLLLGIPLENPQPVTIMQPIFDSAQCTDCQKCVKACQMNSLFRPKEKSITLMGECNGCEACYLVCPAGAISQGSHSVGTLYKTKRGKLTLYTGALQPGLAESALIVNAVRDAAFADAELFDIILVDTAPGTHCNVIGALKGAKHVLAVTEPTPLGSHDLELILSLLDMFSIQRSVVINRANLPGQKEKVEQAAQAASAAIAAEIKLDKDLLAGYLKGTPVVDLLPNSAAAEIFLKMTDHLTATYLSPHNQTQQEQQL</sequence>
<proteinExistence type="predicted"/>
<evidence type="ECO:0000256" key="3">
    <source>
        <dbReference type="ARBA" id="ARBA00023014"/>
    </source>
</evidence>
<reference evidence="5" key="1">
    <citation type="journal article" date="2024" name="Syst. Appl. Microbiol.">
        <title>First single-strain enrichments of Electrothrix cable bacteria, description of E. aestuarii sp. nov. and E. rattekaaiensis sp. nov., and proposal of a cable bacteria taxonomy following the rules of the SeqCode.</title>
        <authorList>
            <person name="Plum-Jensen L.E."/>
            <person name="Schramm A."/>
            <person name="Marshall I.P.G."/>
        </authorList>
    </citation>
    <scope>NUCLEOTIDE SEQUENCE</scope>
    <source>
        <strain evidence="5">Rat1</strain>
    </source>
</reference>
<dbReference type="AlphaFoldDB" id="A0AAU8LQL5"/>
<dbReference type="SUPFAM" id="SSF54862">
    <property type="entry name" value="4Fe-4S ferredoxins"/>
    <property type="match status" value="1"/>
</dbReference>
<dbReference type="PROSITE" id="PS51379">
    <property type="entry name" value="4FE4S_FER_2"/>
    <property type="match status" value="2"/>
</dbReference>
<name>A0AAU8LQL5_9BACT</name>
<gene>
    <name evidence="5" type="ORF">Q3M24_15945</name>
</gene>
<evidence type="ECO:0000256" key="2">
    <source>
        <dbReference type="ARBA" id="ARBA00023004"/>
    </source>
</evidence>
<organism evidence="5">
    <name type="scientific">Candidatus Electrothrix aestuarii</name>
    <dbReference type="NCBI Taxonomy" id="3062594"/>
    <lineage>
        <taxon>Bacteria</taxon>
        <taxon>Pseudomonadati</taxon>
        <taxon>Thermodesulfobacteriota</taxon>
        <taxon>Desulfobulbia</taxon>
        <taxon>Desulfobulbales</taxon>
        <taxon>Desulfobulbaceae</taxon>
        <taxon>Candidatus Electrothrix</taxon>
    </lineage>
</organism>
<dbReference type="Gene3D" id="3.30.70.20">
    <property type="match status" value="1"/>
</dbReference>
<dbReference type="GO" id="GO:0046872">
    <property type="term" value="F:metal ion binding"/>
    <property type="evidence" value="ECO:0007669"/>
    <property type="project" value="UniProtKB-KW"/>
</dbReference>
<dbReference type="InterPro" id="IPR017900">
    <property type="entry name" value="4Fe4S_Fe_S_CS"/>
</dbReference>
<dbReference type="KEGG" id="eaj:Q3M24_15945"/>
<dbReference type="InterPro" id="IPR017896">
    <property type="entry name" value="4Fe4S_Fe-S-bd"/>
</dbReference>
<keyword evidence="1" id="KW-0479">Metal-binding</keyword>
<dbReference type="PROSITE" id="PS00198">
    <property type="entry name" value="4FE4S_FER_1"/>
    <property type="match status" value="1"/>
</dbReference>
<evidence type="ECO:0000313" key="5">
    <source>
        <dbReference type="EMBL" id="XCN71791.1"/>
    </source>
</evidence>
<dbReference type="InterPro" id="IPR002586">
    <property type="entry name" value="CobQ/CobB/MinD/ParA_Nub-bd_dom"/>
</dbReference>
<dbReference type="GO" id="GO:0051536">
    <property type="term" value="F:iron-sulfur cluster binding"/>
    <property type="evidence" value="ECO:0007669"/>
    <property type="project" value="UniProtKB-KW"/>
</dbReference>
<dbReference type="EMBL" id="CP159373">
    <property type="protein sequence ID" value="XCN71791.1"/>
    <property type="molecule type" value="Genomic_DNA"/>
</dbReference>
<keyword evidence="3" id="KW-0411">Iron-sulfur</keyword>
<dbReference type="SUPFAM" id="SSF52540">
    <property type="entry name" value="P-loop containing nucleoside triphosphate hydrolases"/>
    <property type="match status" value="1"/>
</dbReference>
<dbReference type="Pfam" id="PF01656">
    <property type="entry name" value="CbiA"/>
    <property type="match status" value="1"/>
</dbReference>